<dbReference type="GO" id="GO:0006508">
    <property type="term" value="P:proteolysis"/>
    <property type="evidence" value="ECO:0007669"/>
    <property type="project" value="UniProtKB-KW"/>
</dbReference>
<dbReference type="PATRIC" id="fig|1237149.3.peg.61"/>
<evidence type="ECO:0000256" key="3">
    <source>
        <dbReference type="ARBA" id="ARBA00010136"/>
    </source>
</evidence>
<evidence type="ECO:0000256" key="10">
    <source>
        <dbReference type="ARBA" id="ARBA00022833"/>
    </source>
</evidence>
<dbReference type="AlphaFoldDB" id="L8K355"/>
<dbReference type="Gene3D" id="2.60.40.1730">
    <property type="entry name" value="tricorn interacting facor f3 domain"/>
    <property type="match status" value="1"/>
</dbReference>
<evidence type="ECO:0000259" key="13">
    <source>
        <dbReference type="Pfam" id="PF17900"/>
    </source>
</evidence>
<dbReference type="PRINTS" id="PR00756">
    <property type="entry name" value="ALADIPTASE"/>
</dbReference>
<dbReference type="GO" id="GO:0016020">
    <property type="term" value="C:membrane"/>
    <property type="evidence" value="ECO:0007669"/>
    <property type="project" value="TreeGrafter"/>
</dbReference>
<evidence type="ECO:0000256" key="5">
    <source>
        <dbReference type="ARBA" id="ARBA00015611"/>
    </source>
</evidence>
<protein>
    <recommendedName>
        <fullName evidence="5">Aminopeptidase N</fullName>
        <ecNumber evidence="4">3.4.11.2</ecNumber>
    </recommendedName>
</protein>
<dbReference type="CDD" id="cd09602">
    <property type="entry name" value="M1_APN"/>
    <property type="match status" value="1"/>
</dbReference>
<dbReference type="SUPFAM" id="SSF55486">
    <property type="entry name" value="Metalloproteases ('zincins'), catalytic domain"/>
    <property type="match status" value="1"/>
</dbReference>
<evidence type="ECO:0000259" key="12">
    <source>
        <dbReference type="Pfam" id="PF01433"/>
    </source>
</evidence>
<comment type="catalytic activity">
    <reaction evidence="1">
        <text>Release of an N-terminal amino acid, Xaa-|-Yaa- from a peptide, amide or arylamide. Xaa is preferably Ala, but may be most amino acids including Pro (slow action). When a terminal hydrophobic residue is followed by a prolyl residue, the two may be released as an intact Xaa-Pro dipeptide.</text>
        <dbReference type="EC" id="3.4.11.2"/>
    </reaction>
</comment>
<dbReference type="InterPro" id="IPR014782">
    <property type="entry name" value="Peptidase_M1_dom"/>
</dbReference>
<dbReference type="InterPro" id="IPR027268">
    <property type="entry name" value="Peptidase_M4/M1_CTD_sf"/>
</dbReference>
<dbReference type="EC" id="3.4.11.2" evidence="4"/>
<dbReference type="STRING" id="1237149.C900_00061"/>
<keyword evidence="6 14" id="KW-0031">Aminopeptidase</keyword>
<evidence type="ECO:0000313" key="14">
    <source>
        <dbReference type="EMBL" id="ELR73897.1"/>
    </source>
</evidence>
<gene>
    <name evidence="14" type="ORF">C900_00061</name>
</gene>
<organism evidence="14 15">
    <name type="scientific">Fulvivirga imtechensis AK7</name>
    <dbReference type="NCBI Taxonomy" id="1237149"/>
    <lineage>
        <taxon>Bacteria</taxon>
        <taxon>Pseudomonadati</taxon>
        <taxon>Bacteroidota</taxon>
        <taxon>Cytophagia</taxon>
        <taxon>Cytophagales</taxon>
        <taxon>Fulvivirgaceae</taxon>
        <taxon>Fulvivirga</taxon>
    </lineage>
</organism>
<dbReference type="Pfam" id="PF17900">
    <property type="entry name" value="Peptidase_M1_N"/>
    <property type="match status" value="1"/>
</dbReference>
<evidence type="ECO:0000256" key="2">
    <source>
        <dbReference type="ARBA" id="ARBA00001947"/>
    </source>
</evidence>
<evidence type="ECO:0000256" key="1">
    <source>
        <dbReference type="ARBA" id="ARBA00000098"/>
    </source>
</evidence>
<evidence type="ECO:0000256" key="11">
    <source>
        <dbReference type="ARBA" id="ARBA00023049"/>
    </source>
</evidence>
<keyword evidence="11" id="KW-0482">Metalloprotease</keyword>
<dbReference type="GO" id="GO:0016285">
    <property type="term" value="F:alanyl aminopeptidase activity"/>
    <property type="evidence" value="ECO:0007669"/>
    <property type="project" value="UniProtKB-EC"/>
</dbReference>
<dbReference type="InterPro" id="IPR001930">
    <property type="entry name" value="Peptidase_M1"/>
</dbReference>
<keyword evidence="15" id="KW-1185">Reference proteome</keyword>
<feature type="domain" description="Aminopeptidase N-like N-terminal" evidence="13">
    <location>
        <begin position="34"/>
        <end position="194"/>
    </location>
</feature>
<evidence type="ECO:0000256" key="7">
    <source>
        <dbReference type="ARBA" id="ARBA00022670"/>
    </source>
</evidence>
<dbReference type="SUPFAM" id="SSF63737">
    <property type="entry name" value="Leukotriene A4 hydrolase N-terminal domain"/>
    <property type="match status" value="1"/>
</dbReference>
<comment type="similarity">
    <text evidence="3">Belongs to the peptidase M1 family.</text>
</comment>
<evidence type="ECO:0000313" key="15">
    <source>
        <dbReference type="Proteomes" id="UP000011135"/>
    </source>
</evidence>
<dbReference type="PANTHER" id="PTHR11533">
    <property type="entry name" value="PROTEASE M1 ZINC METALLOPROTEASE"/>
    <property type="match status" value="1"/>
</dbReference>
<dbReference type="InterPro" id="IPR045357">
    <property type="entry name" value="Aminopeptidase_N-like_N"/>
</dbReference>
<dbReference type="GO" id="GO:0005615">
    <property type="term" value="C:extracellular space"/>
    <property type="evidence" value="ECO:0007669"/>
    <property type="project" value="TreeGrafter"/>
</dbReference>
<evidence type="ECO:0000256" key="8">
    <source>
        <dbReference type="ARBA" id="ARBA00022723"/>
    </source>
</evidence>
<dbReference type="Proteomes" id="UP000011135">
    <property type="component" value="Unassembled WGS sequence"/>
</dbReference>
<dbReference type="Pfam" id="PF01433">
    <property type="entry name" value="Peptidase_M1"/>
    <property type="match status" value="1"/>
</dbReference>
<comment type="caution">
    <text evidence="14">The sequence shown here is derived from an EMBL/GenBank/DDBJ whole genome shotgun (WGS) entry which is preliminary data.</text>
</comment>
<evidence type="ECO:0000256" key="9">
    <source>
        <dbReference type="ARBA" id="ARBA00022801"/>
    </source>
</evidence>
<comment type="cofactor">
    <cofactor evidence="2">
        <name>Zn(2+)</name>
        <dbReference type="ChEBI" id="CHEBI:29105"/>
    </cofactor>
</comment>
<sequence length="849" mass="97641">MSLLSCSEGENNLLAPGISEELANYRKSTIDSIVYDLRFNIPPGKDAPVTGEARISFALKNNAEDVILDFNASSDKIKQVKSNGEVIDIWWEQEHLIIPAAQLQLQNTIHIQFEAGEQSLNRYEDYLYTLFVPERASTCFPVFDQPDLKARYKLALTVPKGWQAVANGPVTSIEENGDAVSYYFAETKPISSYLFSFAAGDFKVVTRDAGGREMRMLHRETDSAKVNRNVDAIFEWHAKSLQWLEEYTGIPYPFEKFDFVLIPSFQYGGMEHPGAILYSASTLFLDESSTLNQELGRARLIAHETAHMWFGDLVTMKWFNDVWLKEVFANFIAAKIVNPGFPEVNHDLQFMMAHYPGAYHVDRTRGTHPIQQPLENLKNAGTLYGGIIYQKAPVVMRMLEESTGKDKLQEGLRQYLNTYAFDNASWDDLINILSDDVTFNIDGWNQRWVKSAGMPVVYYRLSSKKKNETLIDKLSIWSRNEYADEVQWWNQDLQILLGYTDSTAIVEANILTDSKSFDLEGMPYPEYLFLNAGGLGYGYFRMGGDSKEHFLKNIDKHQDPVLRGAVWINLFEAMLRRQLDPEKLMSRAMASLPQEKEALIAEYITSIIETIYWRLYSPEQRLQLAPRLEGLLLNMTLHAPTINLKSTYFNILKRIAITDNSVMILKRIWSEEMTLEGLPLAERDFTSLAYELAVREVEGYEDILKHQYENITNPDRKKKFEFIEPALSADETVRDAFFASLRDEKNRSNEAWVLDALSYLHHPLRAQSAVKYIKPGLEMLTEIQLTGDIFFPYRWLDRTLSGHSSEEADNEVRQFLYRHNNYPANLKNKILQTSDMLFRAVEIKNKTDK</sequence>
<dbReference type="GO" id="GO:0008270">
    <property type="term" value="F:zinc ion binding"/>
    <property type="evidence" value="ECO:0007669"/>
    <property type="project" value="InterPro"/>
</dbReference>
<dbReference type="RefSeq" id="WP_009577490.1">
    <property type="nucleotide sequence ID" value="NZ_AMZN01000001.1"/>
</dbReference>
<dbReference type="GO" id="GO:0070006">
    <property type="term" value="F:metalloaminopeptidase activity"/>
    <property type="evidence" value="ECO:0007669"/>
    <property type="project" value="TreeGrafter"/>
</dbReference>
<dbReference type="PANTHER" id="PTHR11533:SF174">
    <property type="entry name" value="PUROMYCIN-SENSITIVE AMINOPEPTIDASE-RELATED"/>
    <property type="match status" value="1"/>
</dbReference>
<evidence type="ECO:0000256" key="4">
    <source>
        <dbReference type="ARBA" id="ARBA00012564"/>
    </source>
</evidence>
<keyword evidence="8" id="KW-0479">Metal-binding</keyword>
<dbReference type="EMBL" id="AMZN01000001">
    <property type="protein sequence ID" value="ELR73897.1"/>
    <property type="molecule type" value="Genomic_DNA"/>
</dbReference>
<evidence type="ECO:0000256" key="6">
    <source>
        <dbReference type="ARBA" id="ARBA00022438"/>
    </source>
</evidence>
<name>L8K355_9BACT</name>
<dbReference type="eggNOG" id="COG0308">
    <property type="taxonomic scope" value="Bacteria"/>
</dbReference>
<dbReference type="InterPro" id="IPR042097">
    <property type="entry name" value="Aminopeptidase_N-like_N_sf"/>
</dbReference>
<dbReference type="GO" id="GO:0005737">
    <property type="term" value="C:cytoplasm"/>
    <property type="evidence" value="ECO:0007669"/>
    <property type="project" value="TreeGrafter"/>
</dbReference>
<dbReference type="GO" id="GO:0043171">
    <property type="term" value="P:peptide catabolic process"/>
    <property type="evidence" value="ECO:0007669"/>
    <property type="project" value="TreeGrafter"/>
</dbReference>
<proteinExistence type="inferred from homology"/>
<keyword evidence="9" id="KW-0378">Hydrolase</keyword>
<dbReference type="GO" id="GO:0042277">
    <property type="term" value="F:peptide binding"/>
    <property type="evidence" value="ECO:0007669"/>
    <property type="project" value="TreeGrafter"/>
</dbReference>
<reference evidence="14 15" key="1">
    <citation type="submission" date="2012-12" db="EMBL/GenBank/DDBJ databases">
        <title>Genome assembly of Fulvivirga imtechensis AK7.</title>
        <authorList>
            <person name="Nupur N."/>
            <person name="Khatri I."/>
            <person name="Kumar R."/>
            <person name="Subramanian S."/>
            <person name="Pinnaka A."/>
        </authorList>
    </citation>
    <scope>NUCLEOTIDE SEQUENCE [LARGE SCALE GENOMIC DNA]</scope>
    <source>
        <strain evidence="14 15">AK7</strain>
    </source>
</reference>
<feature type="domain" description="Peptidase M1 membrane alanine aminopeptidase" evidence="12">
    <location>
        <begin position="235"/>
        <end position="448"/>
    </location>
</feature>
<keyword evidence="7" id="KW-0645">Protease</keyword>
<dbReference type="InterPro" id="IPR050344">
    <property type="entry name" value="Peptidase_M1_aminopeptidases"/>
</dbReference>
<keyword evidence="10" id="KW-0862">Zinc</keyword>
<accession>L8K355</accession>
<dbReference type="Gene3D" id="1.10.390.10">
    <property type="entry name" value="Neutral Protease Domain 2"/>
    <property type="match status" value="1"/>
</dbReference>